<dbReference type="Gene3D" id="3.30.9.10">
    <property type="entry name" value="D-Amino Acid Oxidase, subunit A, domain 2"/>
    <property type="match status" value="1"/>
</dbReference>
<dbReference type="InterPro" id="IPR050641">
    <property type="entry name" value="RIFMO-like"/>
</dbReference>
<dbReference type="PRINTS" id="PR00420">
    <property type="entry name" value="RNGMNOXGNASE"/>
</dbReference>
<evidence type="ECO:0000259" key="3">
    <source>
        <dbReference type="Pfam" id="PF01494"/>
    </source>
</evidence>
<feature type="domain" description="FAD-binding" evidence="3">
    <location>
        <begin position="2"/>
        <end position="333"/>
    </location>
</feature>
<proteinExistence type="predicted"/>
<accession>A0A2K2FY72</accession>
<dbReference type="Gene3D" id="3.40.30.120">
    <property type="match status" value="1"/>
</dbReference>
<gene>
    <name evidence="4" type="ORF">A8V01_22600</name>
</gene>
<keyword evidence="4" id="KW-0503">Monooxygenase</keyword>
<evidence type="ECO:0000256" key="1">
    <source>
        <dbReference type="ARBA" id="ARBA00022630"/>
    </source>
</evidence>
<keyword evidence="2" id="KW-0274">FAD</keyword>
<dbReference type="NCBIfam" id="NF004780">
    <property type="entry name" value="PRK06126.1"/>
    <property type="match status" value="1"/>
</dbReference>
<dbReference type="PANTHER" id="PTHR43004">
    <property type="entry name" value="TRK SYSTEM POTASSIUM UPTAKE PROTEIN"/>
    <property type="match status" value="1"/>
</dbReference>
<dbReference type="SUPFAM" id="SSF51905">
    <property type="entry name" value="FAD/NAD(P)-binding domain"/>
    <property type="match status" value="1"/>
</dbReference>
<sequence length="528" mass="57539">MVLALTLAHLDTPSIIVERNLHTTRHPKMDLTNGRSMEIFRALGIADELRAVAVPADQPLDVIWATSPGGHILHRFAYPSPNAAREIARLNNDGTATHEPSMRVSQVVLEPALKAQLDASPLIDVRFGWAFDGLRQSNDGVIASLFCTDTGMNEAVACDYLVGCDGGGSRVRDAIGIESEGDYAIAEFYMIHFRCARSDVFTRFGPVFHLQTSSGTLISQNGNDIWTLHVLAPPDADPKTLLRDFVGAEIDAEILVANPWTPHMTVAKTYRDGRVFIAGDAAHQVIPTGGYGMNTGVGDAADLGWKLAAVCKGWGGESLLTSYEAERRPVALRNREAAARHVIVRQQISEQIHNAQALGDLDAPDAAHRRIAVGRAIAALGNLENESWGIEHGFTYCGSPLLESETVEPTFNPERCEPSTAPGCRFPNYYLDNGRPIADKFGRGFTLLAIGSVEIGRIDACALAIGMPLKIVRLEVEPSTQKLESLIILVRPDHHIAWRGDQQPDDWRPILNRVVGLVSPLIPEERVA</sequence>
<evidence type="ECO:0000313" key="5">
    <source>
        <dbReference type="Proteomes" id="UP000236327"/>
    </source>
</evidence>
<dbReference type="Proteomes" id="UP000236327">
    <property type="component" value="Unassembled WGS sequence"/>
</dbReference>
<dbReference type="Pfam" id="PF21274">
    <property type="entry name" value="Rng_hyd_C"/>
    <property type="match status" value="1"/>
</dbReference>
<reference evidence="4 5" key="1">
    <citation type="submission" date="2016-05" db="EMBL/GenBank/DDBJ databases">
        <title>Complete genome sequence of Novosphingobium guangzhouense SA925(T).</title>
        <authorList>
            <person name="Sha S."/>
        </authorList>
    </citation>
    <scope>NUCLEOTIDE SEQUENCE [LARGE SCALE GENOMIC DNA]</scope>
    <source>
        <strain evidence="4 5">SA925</strain>
    </source>
</reference>
<dbReference type="InterPro" id="IPR036188">
    <property type="entry name" value="FAD/NAD-bd_sf"/>
</dbReference>
<dbReference type="GO" id="GO:0071949">
    <property type="term" value="F:FAD binding"/>
    <property type="evidence" value="ECO:0007669"/>
    <property type="project" value="InterPro"/>
</dbReference>
<name>A0A2K2FY72_9SPHN</name>
<keyword evidence="5" id="KW-1185">Reference proteome</keyword>
<dbReference type="Pfam" id="PF01494">
    <property type="entry name" value="FAD_binding_3"/>
    <property type="match status" value="1"/>
</dbReference>
<comment type="caution">
    <text evidence="4">The sequence shown here is derived from an EMBL/GenBank/DDBJ whole genome shotgun (WGS) entry which is preliminary data.</text>
</comment>
<organism evidence="4 5">
    <name type="scientific">Novosphingobium guangzhouense</name>
    <dbReference type="NCBI Taxonomy" id="1850347"/>
    <lineage>
        <taxon>Bacteria</taxon>
        <taxon>Pseudomonadati</taxon>
        <taxon>Pseudomonadota</taxon>
        <taxon>Alphaproteobacteria</taxon>
        <taxon>Sphingomonadales</taxon>
        <taxon>Sphingomonadaceae</taxon>
        <taxon>Novosphingobium</taxon>
    </lineage>
</organism>
<protein>
    <submittedName>
        <fullName evidence="4">FAD-monooxygenase</fullName>
    </submittedName>
</protein>
<evidence type="ECO:0000313" key="4">
    <source>
        <dbReference type="EMBL" id="PNU03749.1"/>
    </source>
</evidence>
<dbReference type="GO" id="GO:0016709">
    <property type="term" value="F:oxidoreductase activity, acting on paired donors, with incorporation or reduction of molecular oxygen, NAD(P)H as one donor, and incorporation of one atom of oxygen"/>
    <property type="evidence" value="ECO:0007669"/>
    <property type="project" value="UniProtKB-ARBA"/>
</dbReference>
<dbReference type="PANTHER" id="PTHR43004:SF21">
    <property type="entry name" value="FAD-BINDING DOMAIN-CONTAINING PROTEIN-RELATED"/>
    <property type="match status" value="1"/>
</dbReference>
<keyword evidence="4" id="KW-0560">Oxidoreductase</keyword>
<dbReference type="AlphaFoldDB" id="A0A2K2FY72"/>
<dbReference type="EMBL" id="LYMM01000044">
    <property type="protein sequence ID" value="PNU03749.1"/>
    <property type="molecule type" value="Genomic_DNA"/>
</dbReference>
<dbReference type="Gene3D" id="3.50.50.60">
    <property type="entry name" value="FAD/NAD(P)-binding domain"/>
    <property type="match status" value="1"/>
</dbReference>
<dbReference type="InterPro" id="IPR002938">
    <property type="entry name" value="FAD-bd"/>
</dbReference>
<evidence type="ECO:0000256" key="2">
    <source>
        <dbReference type="ARBA" id="ARBA00022827"/>
    </source>
</evidence>
<keyword evidence="1" id="KW-0285">Flavoprotein</keyword>